<reference evidence="2" key="1">
    <citation type="journal article" date="2014" name="Proc. Natl. Acad. Sci. U.S.A.">
        <title>Extensive sampling of basidiomycete genomes demonstrates inadequacy of the white-rot/brown-rot paradigm for wood decay fungi.</title>
        <authorList>
            <person name="Riley R."/>
            <person name="Salamov A.A."/>
            <person name="Brown D.W."/>
            <person name="Nagy L.G."/>
            <person name="Floudas D."/>
            <person name="Held B.W."/>
            <person name="Levasseur A."/>
            <person name="Lombard V."/>
            <person name="Morin E."/>
            <person name="Otillar R."/>
            <person name="Lindquist E.A."/>
            <person name="Sun H."/>
            <person name="LaButti K.M."/>
            <person name="Schmutz J."/>
            <person name="Jabbour D."/>
            <person name="Luo H."/>
            <person name="Baker S.E."/>
            <person name="Pisabarro A.G."/>
            <person name="Walton J.D."/>
            <person name="Blanchette R.A."/>
            <person name="Henrissat B."/>
            <person name="Martin F."/>
            <person name="Cullen D."/>
            <person name="Hibbett D.S."/>
            <person name="Grigoriev I.V."/>
        </authorList>
    </citation>
    <scope>NUCLEOTIDE SEQUENCE [LARGE SCALE GENOMIC DNA]</scope>
    <source>
        <strain evidence="2">FD-172 SS1</strain>
    </source>
</reference>
<gene>
    <name evidence="1" type="ORF">BOTBODRAFT_189678</name>
</gene>
<evidence type="ECO:0000313" key="2">
    <source>
        <dbReference type="Proteomes" id="UP000027195"/>
    </source>
</evidence>
<keyword evidence="2" id="KW-1185">Reference proteome</keyword>
<evidence type="ECO:0000313" key="1">
    <source>
        <dbReference type="EMBL" id="KDQ11686.1"/>
    </source>
</evidence>
<dbReference type="Proteomes" id="UP000027195">
    <property type="component" value="Unassembled WGS sequence"/>
</dbReference>
<accession>A0A067MJD1</accession>
<dbReference type="AlphaFoldDB" id="A0A067MJD1"/>
<organism evidence="1 2">
    <name type="scientific">Botryobasidium botryosum (strain FD-172 SS1)</name>
    <dbReference type="NCBI Taxonomy" id="930990"/>
    <lineage>
        <taxon>Eukaryota</taxon>
        <taxon>Fungi</taxon>
        <taxon>Dikarya</taxon>
        <taxon>Basidiomycota</taxon>
        <taxon>Agaricomycotina</taxon>
        <taxon>Agaricomycetes</taxon>
        <taxon>Cantharellales</taxon>
        <taxon>Botryobasidiaceae</taxon>
        <taxon>Botryobasidium</taxon>
    </lineage>
</organism>
<sequence>MYRPEAEPIDNNGPENICVFPDTIDNGFHRWITLHSSGAMMGNLKIRGEIIKDASTFLLGDRCALHDMIGGYKNTSKLVVCESVEIRIVCEVSPIVITADRNILKCYEPIFLLDYPKVSAAQVLELLLAPIIAIRNTSIADEKRDYVLKIKLPHHIPAPEFAKLLKPYRVRHVDFRKGPKRYGNTFALVRFSNNHHVLFAAQRMEEEPLVSNGKKLEVSVVPAPPLPAALGFGLRSGVDPQDLDAIFRKMGTVEVIKIKQEHTFADNEWTCSSPNVTVHLRDAEQVSQATDLVKSVAEALIWVRGGKKSYVVDATTPESSTSANENIPPS</sequence>
<protein>
    <submittedName>
        <fullName evidence="1">Uncharacterized protein</fullName>
    </submittedName>
</protein>
<dbReference type="HOGENOM" id="CLU_841952_0_0_1"/>
<dbReference type="InParanoid" id="A0A067MJD1"/>
<proteinExistence type="predicted"/>
<dbReference type="EMBL" id="KL198056">
    <property type="protein sequence ID" value="KDQ11686.1"/>
    <property type="molecule type" value="Genomic_DNA"/>
</dbReference>
<name>A0A067MJD1_BOTB1</name>